<keyword evidence="2" id="KW-1185">Reference proteome</keyword>
<protein>
    <submittedName>
        <fullName evidence="1">Phage tail protein</fullName>
    </submittedName>
</protein>
<dbReference type="SUPFAM" id="SSF101898">
    <property type="entry name" value="NHL repeat"/>
    <property type="match status" value="1"/>
</dbReference>
<dbReference type="InterPro" id="IPR006521">
    <property type="entry name" value="Tail_protein_I"/>
</dbReference>
<dbReference type="InterPro" id="IPR011748">
    <property type="entry name" value="Unchr_phage_tail-like"/>
</dbReference>
<evidence type="ECO:0000313" key="1">
    <source>
        <dbReference type="EMBL" id="MFC5406947.1"/>
    </source>
</evidence>
<dbReference type="NCBIfam" id="TIGR02242">
    <property type="entry name" value="tail_TIGR02242"/>
    <property type="match status" value="1"/>
</dbReference>
<dbReference type="Proteomes" id="UP001596113">
    <property type="component" value="Unassembled WGS sequence"/>
</dbReference>
<evidence type="ECO:0000313" key="2">
    <source>
        <dbReference type="Proteomes" id="UP001596113"/>
    </source>
</evidence>
<sequence>MKVEGGTNYFSLNRPEHWLRRGVSRNLEEAEAGMAIRRGEKYGVLQTLALDQLEGVGEVTAFAVSSHGQMVLLDGEGDLWTYDRGSRLHERLFVPGHQLFTGAAKLAITGEVLYVADAGNDSIEPSVAAYDLTNGQLRFRRSGKLLDETPFYPLALASDSNGLHIVTTRKASDDPHATDAGGYRELALIRLSVSGTLVDVYANERFTAKLPEDVSRWRDSQFLSLSPGGDRYVLETFTCALYVVRREDGGLERHLMPPEYFAGLGVDSKNQIYVGDSRAIGGEGEDDRFIVHFGENGELLDRLPGYRGKASGIAIDGRDRMYVWNAEAGTVTVLELQPRTLGLEGGGIPEAAWLSKAFDSAAAETVWHKFTLSADIPDGTQIRVSYFAADSPFLPLKGSVWKVDDWIADRNRSLQDKLDALAPYWSQAVVNPKDALFFGAEGRYLWLKVEWIGSERHTPELGRMRVYFPRETLLSHLPAVYQEEPSSRDFVGRYLSLFGTLFDSVEEQIDGMAKQFDPELVSDRRLRWLGSWLGFDSDEHWRDDTVRRLIRAAPELYRYRGTRRGIEKLVETFTGKPPIVVEPFQYKAMRDNAEWRWLTDRLYSDNPHTFTVLLEQGQASSDKERVLLRALIDEHKPAYTEARLVWLQPWMYLDLHTYLGVNTVLAEPSLFTLHADRNMPNDTLIVDMDMDGRMDAHTRLGMDSELE</sequence>
<accession>A0ABW0I4C8</accession>
<dbReference type="RefSeq" id="WP_378139180.1">
    <property type="nucleotide sequence ID" value="NZ_JBHSMI010000067.1"/>
</dbReference>
<proteinExistence type="predicted"/>
<name>A0ABW0I4C8_9BACL</name>
<organism evidence="1 2">
    <name type="scientific">Cohnella soli</name>
    <dbReference type="NCBI Taxonomy" id="425005"/>
    <lineage>
        <taxon>Bacteria</taxon>
        <taxon>Bacillati</taxon>
        <taxon>Bacillota</taxon>
        <taxon>Bacilli</taxon>
        <taxon>Bacillales</taxon>
        <taxon>Paenibacillaceae</taxon>
        <taxon>Cohnella</taxon>
    </lineage>
</organism>
<dbReference type="Pfam" id="PF09684">
    <property type="entry name" value="Tail_P2_I"/>
    <property type="match status" value="1"/>
</dbReference>
<gene>
    <name evidence="1" type="ORF">ACFPOF_29835</name>
</gene>
<dbReference type="EMBL" id="JBHSMI010000067">
    <property type="protein sequence ID" value="MFC5406947.1"/>
    <property type="molecule type" value="Genomic_DNA"/>
</dbReference>
<reference evidence="2" key="1">
    <citation type="journal article" date="2019" name="Int. J. Syst. Evol. Microbiol.">
        <title>The Global Catalogue of Microorganisms (GCM) 10K type strain sequencing project: providing services to taxonomists for standard genome sequencing and annotation.</title>
        <authorList>
            <consortium name="The Broad Institute Genomics Platform"/>
            <consortium name="The Broad Institute Genome Sequencing Center for Infectious Disease"/>
            <person name="Wu L."/>
            <person name="Ma J."/>
        </authorList>
    </citation>
    <scope>NUCLEOTIDE SEQUENCE [LARGE SCALE GENOMIC DNA]</scope>
    <source>
        <strain evidence="2">CGMCC 1.18575</strain>
    </source>
</reference>
<comment type="caution">
    <text evidence="1">The sequence shown here is derived from an EMBL/GenBank/DDBJ whole genome shotgun (WGS) entry which is preliminary data.</text>
</comment>